<evidence type="ECO:0000256" key="2">
    <source>
        <dbReference type="SAM" id="Phobius"/>
    </source>
</evidence>
<feature type="region of interest" description="Disordered" evidence="1">
    <location>
        <begin position="72"/>
        <end position="99"/>
    </location>
</feature>
<organism evidence="3 4">
    <name type="scientific">Drosophila suzukii</name>
    <name type="common">Spotted-wing drosophila fruit fly</name>
    <dbReference type="NCBI Taxonomy" id="28584"/>
    <lineage>
        <taxon>Eukaryota</taxon>
        <taxon>Metazoa</taxon>
        <taxon>Ecdysozoa</taxon>
        <taxon>Arthropoda</taxon>
        <taxon>Hexapoda</taxon>
        <taxon>Insecta</taxon>
        <taxon>Pterygota</taxon>
        <taxon>Neoptera</taxon>
        <taxon>Endopterygota</taxon>
        <taxon>Diptera</taxon>
        <taxon>Brachycera</taxon>
        <taxon>Muscomorpha</taxon>
        <taxon>Ephydroidea</taxon>
        <taxon>Drosophilidae</taxon>
        <taxon>Drosophila</taxon>
        <taxon>Sophophora</taxon>
    </lineage>
</organism>
<dbReference type="AlphaFoldDB" id="A0AB39YXF6"/>
<reference evidence="4" key="1">
    <citation type="submission" date="2025-08" db="UniProtKB">
        <authorList>
            <consortium name="RefSeq"/>
        </authorList>
    </citation>
    <scope>IDENTIFICATION</scope>
</reference>
<dbReference type="Proteomes" id="UP001652628">
    <property type="component" value="Chromosome X"/>
</dbReference>
<keyword evidence="3" id="KW-1185">Reference proteome</keyword>
<feature type="compositionally biased region" description="Polar residues" evidence="1">
    <location>
        <begin position="220"/>
        <end position="229"/>
    </location>
</feature>
<feature type="region of interest" description="Disordered" evidence="1">
    <location>
        <begin position="158"/>
        <end position="234"/>
    </location>
</feature>
<dbReference type="RefSeq" id="XP_016923888.2">
    <property type="nucleotide sequence ID" value="XM_017068399.4"/>
</dbReference>
<evidence type="ECO:0000313" key="3">
    <source>
        <dbReference type="Proteomes" id="UP001652628"/>
    </source>
</evidence>
<keyword evidence="2" id="KW-0812">Transmembrane</keyword>
<evidence type="ECO:0000256" key="1">
    <source>
        <dbReference type="SAM" id="MobiDB-lite"/>
    </source>
</evidence>
<evidence type="ECO:0000313" key="4">
    <source>
        <dbReference type="RefSeq" id="XP_016923888.2"/>
    </source>
</evidence>
<feature type="transmembrane region" description="Helical" evidence="2">
    <location>
        <begin position="355"/>
        <end position="381"/>
    </location>
</feature>
<feature type="compositionally biased region" description="Polar residues" evidence="1">
    <location>
        <begin position="30"/>
        <end position="52"/>
    </location>
</feature>
<feature type="compositionally biased region" description="Basic and acidic residues" evidence="1">
    <location>
        <begin position="187"/>
        <end position="206"/>
    </location>
</feature>
<feature type="compositionally biased region" description="Basic residues" evidence="1">
    <location>
        <begin position="449"/>
        <end position="459"/>
    </location>
</feature>
<sequence length="545" mass="57708">MERRRPRKSSRHFLRSKSNPSVGGGGGGPSSATSRVSQHQQPNGNGTPTITSLLGGRLKRVSRITRAPRAMHVTENPDEGGVGFAPVRDSDQSEGSDVNAGEMVVPPSASPRGSAVHGPLVGVAFGSMVRDSDSPRISEEVEEIFRTSSQRSVSVVGTGNLRFDSTPGGRDESTIGNINFAPNSYYEENRHSSMESDESNDNRNGNRIDSTPSLGACSHGWTQQQQQPASGHAGRDTLGFAIHLGTATMGHNRCSLGVNCDEDCGYGTGCDAGCSDAHGIEPGSFAIPRPTDPGPSLVMSQGGPPVSSALRGAQGPAVGPAGGYPAGGYGAGGGYKPISPGQRGSMGTDFGSDQLNFFITFLLEVLGVLVFFAICTITFWITLGYHVVQLLVDLKNADRNVQVAVAIVFGLLLIAFAISQVTHRSGACCHSRDRARSRSKGGGICPFHRSTKSKAKAKPKSCGSKTKSCAYKPKNKKAPNDGGGCRKGSTCGAKMDFHSHRKTRYTDCEGRAIFLSARRYAIPTEMKQPPTIVLWLRDAVAHMMR</sequence>
<feature type="region of interest" description="Disordered" evidence="1">
    <location>
        <begin position="1"/>
        <end position="59"/>
    </location>
</feature>
<protein>
    <submittedName>
        <fullName evidence="4">Uncharacterized protein</fullName>
    </submittedName>
</protein>
<proteinExistence type="predicted"/>
<feature type="compositionally biased region" description="Basic residues" evidence="1">
    <location>
        <begin position="1"/>
        <end position="15"/>
    </location>
</feature>
<dbReference type="GeneID" id="108005210"/>
<feature type="transmembrane region" description="Helical" evidence="2">
    <location>
        <begin position="401"/>
        <end position="418"/>
    </location>
</feature>
<accession>A0AB39YXF6</accession>
<gene>
    <name evidence="4" type="primary">LOC108005210</name>
</gene>
<feature type="region of interest" description="Disordered" evidence="1">
    <location>
        <begin position="433"/>
        <end position="467"/>
    </location>
</feature>
<name>A0AB39YXF6_DROSZ</name>
<keyword evidence="2" id="KW-1133">Transmembrane helix</keyword>
<keyword evidence="2" id="KW-0472">Membrane</keyword>